<reference evidence="2 3" key="1">
    <citation type="submission" date="2019-03" db="EMBL/GenBank/DDBJ databases">
        <title>The complete genome sequence of Swingsia_sp. F3b2 LMG30590(T).</title>
        <authorList>
            <person name="Chua K.-O."/>
            <person name="Chan K.-G."/>
            <person name="See-Too W.-S."/>
        </authorList>
    </citation>
    <scope>NUCLEOTIDE SEQUENCE [LARGE SCALE GENOMIC DNA]</scope>
    <source>
        <strain evidence="2 3">F3b2</strain>
    </source>
</reference>
<dbReference type="Proteomes" id="UP000318709">
    <property type="component" value="Chromosome"/>
</dbReference>
<gene>
    <name evidence="2" type="ORF">E3E12_06290</name>
</gene>
<protein>
    <submittedName>
        <fullName evidence="2">Uncharacterized protein</fullName>
    </submittedName>
</protein>
<sequence>MKAPDEGEGAPEGWTVRIIDQSGSSPDDDDTVEEVKGFHDLAHANAFARAYVRDSLERCRAPGNTAEEALRNWMAFGENAEVENAGDDGWKSSSELDDFAKEPATPMERDWRALDPRRLVDEREVDARSAFTGGPDDGQADEDDLDDDELIEIIRHNRPGSAGAGGQEGKEAQP</sequence>
<keyword evidence="3" id="KW-1185">Reference proteome</keyword>
<feature type="compositionally biased region" description="Acidic residues" evidence="1">
    <location>
        <begin position="138"/>
        <end position="151"/>
    </location>
</feature>
<feature type="region of interest" description="Disordered" evidence="1">
    <location>
        <begin position="123"/>
        <end position="174"/>
    </location>
</feature>
<dbReference type="RefSeq" id="WP_141444142.1">
    <property type="nucleotide sequence ID" value="NZ_CP038231.1"/>
</dbReference>
<evidence type="ECO:0000313" key="2">
    <source>
        <dbReference type="EMBL" id="QDH14441.1"/>
    </source>
</evidence>
<dbReference type="EMBL" id="CP038231">
    <property type="protein sequence ID" value="QDH14441.1"/>
    <property type="molecule type" value="Genomic_DNA"/>
</dbReference>
<proteinExistence type="predicted"/>
<dbReference type="AlphaFoldDB" id="A0A4Y6UDG2"/>
<name>A0A4Y6UDG2_9PROT</name>
<evidence type="ECO:0000313" key="3">
    <source>
        <dbReference type="Proteomes" id="UP000318709"/>
    </source>
</evidence>
<accession>A0A4Y6UDG2</accession>
<dbReference type="KEGG" id="swf:E3E12_06290"/>
<evidence type="ECO:0000256" key="1">
    <source>
        <dbReference type="SAM" id="MobiDB-lite"/>
    </source>
</evidence>
<feature type="region of interest" description="Disordered" evidence="1">
    <location>
        <begin position="1"/>
        <end position="30"/>
    </location>
</feature>
<dbReference type="OrthoDB" id="8060768at2"/>
<organism evidence="2 3">
    <name type="scientific">Formicincola oecophyllae</name>
    <dbReference type="NCBI Taxonomy" id="2558361"/>
    <lineage>
        <taxon>Bacteria</taxon>
        <taxon>Pseudomonadati</taxon>
        <taxon>Pseudomonadota</taxon>
        <taxon>Alphaproteobacteria</taxon>
        <taxon>Acetobacterales</taxon>
        <taxon>Acetobacteraceae</taxon>
        <taxon>Formicincola</taxon>
    </lineage>
</organism>